<feature type="region of interest" description="Disordered" evidence="1">
    <location>
        <begin position="226"/>
        <end position="274"/>
    </location>
</feature>
<feature type="transmembrane region" description="Helical" evidence="2">
    <location>
        <begin position="143"/>
        <end position="164"/>
    </location>
</feature>
<dbReference type="RefSeq" id="WP_285955923.1">
    <property type="nucleotide sequence ID" value="NZ_JASUZV010000006.1"/>
</dbReference>
<organism evidence="3 4">
    <name type="scientific">Streptococcus raffinosi</name>
    <dbReference type="NCBI Taxonomy" id="3053355"/>
    <lineage>
        <taxon>Bacteria</taxon>
        <taxon>Bacillati</taxon>
        <taxon>Bacillota</taxon>
        <taxon>Bacilli</taxon>
        <taxon>Lactobacillales</taxon>
        <taxon>Streptococcaceae</taxon>
        <taxon>Streptococcus</taxon>
    </lineage>
</organism>
<reference evidence="3 4" key="1">
    <citation type="submission" date="2023-06" db="EMBL/GenBank/DDBJ databases">
        <title>A potential novel species of Streptococcus isolated from human milk sample.</title>
        <authorList>
            <person name="Nguyen H.V."/>
            <person name="Trinh A.T.V."/>
            <person name="Hoang A.T.L."/>
            <person name="Bui L.N.H."/>
            <person name="Tran Q.T.L."/>
            <person name="Trinh T."/>
        </authorList>
    </citation>
    <scope>NUCLEOTIDE SEQUENCE [LARGE SCALE GENOMIC DNA]</scope>
    <source>
        <strain evidence="3 4">VTCC 12812</strain>
    </source>
</reference>
<gene>
    <name evidence="3" type="ORF">QRD39_05470</name>
</gene>
<feature type="compositionally biased region" description="Polar residues" evidence="1">
    <location>
        <begin position="226"/>
        <end position="235"/>
    </location>
</feature>
<keyword evidence="2" id="KW-1133">Transmembrane helix</keyword>
<name>A0ABT7LSE1_9STRE</name>
<feature type="region of interest" description="Disordered" evidence="1">
    <location>
        <begin position="43"/>
        <end position="67"/>
    </location>
</feature>
<protein>
    <recommendedName>
        <fullName evidence="5">MFS transporter</fullName>
    </recommendedName>
</protein>
<keyword evidence="4" id="KW-1185">Reference proteome</keyword>
<sequence length="464" mass="50093">MSTKAEWAELFESVHGRKPSPQEFLDAKAADFDTSALIAQAASVDAPAKEPATEETPAAQVVSDTEEVAQEDDIADVAETAEDAVAEQVSNESPFGTAAFPEAPSQQPTPQFDSSMFEKASIPTTQGFGAVPNPAPSSADKPVFNLILPIVAIALSVIFAILSWFVSPAWLFIILTVLALALAMVSLIFSLKSSKKLLSIIATAVAGVMLLVSIGGLIFQISQNSNDNAGSSKTSKVADKDDEDDDSDSKSDSKSNSKSNSKSDSKSDSKGDSTDVNDYIDKNAKFDWNESKFKKLKAGKDSAKSIMKTYGKASDAQMSGDDLSMTYSGKDYSEHVYLTFKKQYDGTFILSHASGNFPTDAVQTDDSYKSDWTKEQFDALNKGDYSNPSNGTKLEDILKDHPKASNAEYTISTVREGEFKKELSVSYNDFKAEDGKLKSVYLSFDTTEDGDTFYLTYKSGPDGD</sequence>
<feature type="transmembrane region" description="Helical" evidence="2">
    <location>
        <begin position="197"/>
        <end position="219"/>
    </location>
</feature>
<feature type="compositionally biased region" description="Basic and acidic residues" evidence="1">
    <location>
        <begin position="248"/>
        <end position="274"/>
    </location>
</feature>
<comment type="caution">
    <text evidence="3">The sequence shown here is derived from an EMBL/GenBank/DDBJ whole genome shotgun (WGS) entry which is preliminary data.</text>
</comment>
<dbReference type="Proteomes" id="UP001529255">
    <property type="component" value="Unassembled WGS sequence"/>
</dbReference>
<evidence type="ECO:0000256" key="1">
    <source>
        <dbReference type="SAM" id="MobiDB-lite"/>
    </source>
</evidence>
<evidence type="ECO:0000313" key="3">
    <source>
        <dbReference type="EMBL" id="MDL5043560.1"/>
    </source>
</evidence>
<evidence type="ECO:0000313" key="4">
    <source>
        <dbReference type="Proteomes" id="UP001529255"/>
    </source>
</evidence>
<keyword evidence="2" id="KW-0472">Membrane</keyword>
<dbReference type="EMBL" id="JASUZV010000006">
    <property type="protein sequence ID" value="MDL5043560.1"/>
    <property type="molecule type" value="Genomic_DNA"/>
</dbReference>
<evidence type="ECO:0008006" key="5">
    <source>
        <dbReference type="Google" id="ProtNLM"/>
    </source>
</evidence>
<accession>A0ABT7LSE1</accession>
<proteinExistence type="predicted"/>
<evidence type="ECO:0000256" key="2">
    <source>
        <dbReference type="SAM" id="Phobius"/>
    </source>
</evidence>
<keyword evidence="2" id="KW-0812">Transmembrane</keyword>
<feature type="transmembrane region" description="Helical" evidence="2">
    <location>
        <begin position="170"/>
        <end position="190"/>
    </location>
</feature>